<evidence type="ECO:0000313" key="1">
    <source>
        <dbReference type="EMBL" id="EOY04877.1"/>
    </source>
</evidence>
<gene>
    <name evidence="1" type="ORF">TCM_020040</name>
</gene>
<dbReference type="AlphaFoldDB" id="A0A061EKF6"/>
<dbReference type="Gramene" id="EOY04877">
    <property type="protein sequence ID" value="EOY04877"/>
    <property type="gene ID" value="TCM_020040"/>
</dbReference>
<reference evidence="1 2" key="1">
    <citation type="journal article" date="2013" name="Genome Biol.">
        <title>The genome sequence of the most widely cultivated cacao type and its use to identify candidate genes regulating pod color.</title>
        <authorList>
            <person name="Motamayor J.C."/>
            <person name="Mockaitis K."/>
            <person name="Schmutz J."/>
            <person name="Haiminen N."/>
            <person name="Iii D.L."/>
            <person name="Cornejo O."/>
            <person name="Findley S.D."/>
            <person name="Zheng P."/>
            <person name="Utro F."/>
            <person name="Royaert S."/>
            <person name="Saski C."/>
            <person name="Jenkins J."/>
            <person name="Podicheti R."/>
            <person name="Zhao M."/>
            <person name="Scheffler B.E."/>
            <person name="Stack J.C."/>
            <person name="Feltus F.A."/>
            <person name="Mustiga G.M."/>
            <person name="Amores F."/>
            <person name="Phillips W."/>
            <person name="Marelli J.P."/>
            <person name="May G.D."/>
            <person name="Shapiro H."/>
            <person name="Ma J."/>
            <person name="Bustamante C.D."/>
            <person name="Schnell R.J."/>
            <person name="Main D."/>
            <person name="Gilbert D."/>
            <person name="Parida L."/>
            <person name="Kuhn D.N."/>
        </authorList>
    </citation>
    <scope>NUCLEOTIDE SEQUENCE [LARGE SCALE GENOMIC DNA]</scope>
    <source>
        <strain evidence="2">cv. Matina 1-6</strain>
    </source>
</reference>
<accession>A0A061EKF6</accession>
<proteinExistence type="predicted"/>
<organism evidence="1 2">
    <name type="scientific">Theobroma cacao</name>
    <name type="common">Cacao</name>
    <name type="synonym">Cocoa</name>
    <dbReference type="NCBI Taxonomy" id="3641"/>
    <lineage>
        <taxon>Eukaryota</taxon>
        <taxon>Viridiplantae</taxon>
        <taxon>Streptophyta</taxon>
        <taxon>Embryophyta</taxon>
        <taxon>Tracheophyta</taxon>
        <taxon>Spermatophyta</taxon>
        <taxon>Magnoliopsida</taxon>
        <taxon>eudicotyledons</taxon>
        <taxon>Gunneridae</taxon>
        <taxon>Pentapetalae</taxon>
        <taxon>rosids</taxon>
        <taxon>malvids</taxon>
        <taxon>Malvales</taxon>
        <taxon>Malvaceae</taxon>
        <taxon>Byttnerioideae</taxon>
        <taxon>Theobroma</taxon>
    </lineage>
</organism>
<dbReference type="InParanoid" id="A0A061EKF6"/>
<evidence type="ECO:0000313" key="2">
    <source>
        <dbReference type="Proteomes" id="UP000026915"/>
    </source>
</evidence>
<name>A0A061EKF6_THECC</name>
<dbReference type="EMBL" id="CM001882">
    <property type="protein sequence ID" value="EOY04877.1"/>
    <property type="molecule type" value="Genomic_DNA"/>
</dbReference>
<sequence length="131" mass="14823">MEKEKKYQNVDHGTLGVYIIENYVVHDSHSYGVKIVLRKTAELLLIKAARRYTKAEAVNDGKMSSEVASASLASINGKPPKRKAAKSDLPYRIPLDAHQVSASSYIFEIFLQIQLHYMDNTNRYDEYGSNV</sequence>
<keyword evidence="2" id="KW-1185">Reference proteome</keyword>
<dbReference type="Proteomes" id="UP000026915">
    <property type="component" value="Chromosome 4"/>
</dbReference>
<protein>
    <submittedName>
        <fullName evidence="1">Uncharacterized protein</fullName>
    </submittedName>
</protein>
<dbReference type="HOGENOM" id="CLU_1931336_0_0_1"/>